<feature type="compositionally biased region" description="Low complexity" evidence="1">
    <location>
        <begin position="11"/>
        <end position="21"/>
    </location>
</feature>
<feature type="compositionally biased region" description="Basic and acidic residues" evidence="1">
    <location>
        <begin position="67"/>
        <end position="82"/>
    </location>
</feature>
<keyword evidence="3" id="KW-1185">Reference proteome</keyword>
<feature type="region of interest" description="Disordered" evidence="1">
    <location>
        <begin position="1"/>
        <end position="23"/>
    </location>
</feature>
<evidence type="ECO:0000313" key="2">
    <source>
        <dbReference type="EMBL" id="GAA0185266.1"/>
    </source>
</evidence>
<dbReference type="Proteomes" id="UP001454036">
    <property type="component" value="Unassembled WGS sequence"/>
</dbReference>
<evidence type="ECO:0000256" key="1">
    <source>
        <dbReference type="SAM" id="MobiDB-lite"/>
    </source>
</evidence>
<accession>A0AAV3RZI3</accession>
<sequence>MLEPQPTYGGTSSSSATSSLSDRQLLESIQATMIQMGDNHRRLRLSVENMWRVVEGMGGIRPPSRGVPREIQEDVMDEKTQE</sequence>
<comment type="caution">
    <text evidence="2">The sequence shown here is derived from an EMBL/GenBank/DDBJ whole genome shotgun (WGS) entry which is preliminary data.</text>
</comment>
<reference evidence="2 3" key="1">
    <citation type="submission" date="2024-01" db="EMBL/GenBank/DDBJ databases">
        <title>The complete chloroplast genome sequence of Lithospermum erythrorhizon: insights into the phylogenetic relationship among Boraginaceae species and the maternal lineages of purple gromwells.</title>
        <authorList>
            <person name="Okada T."/>
            <person name="Watanabe K."/>
        </authorList>
    </citation>
    <scope>NUCLEOTIDE SEQUENCE [LARGE SCALE GENOMIC DNA]</scope>
</reference>
<gene>
    <name evidence="2" type="ORF">LIER_32554</name>
</gene>
<organism evidence="2 3">
    <name type="scientific">Lithospermum erythrorhizon</name>
    <name type="common">Purple gromwell</name>
    <name type="synonym">Lithospermum officinale var. erythrorhizon</name>
    <dbReference type="NCBI Taxonomy" id="34254"/>
    <lineage>
        <taxon>Eukaryota</taxon>
        <taxon>Viridiplantae</taxon>
        <taxon>Streptophyta</taxon>
        <taxon>Embryophyta</taxon>
        <taxon>Tracheophyta</taxon>
        <taxon>Spermatophyta</taxon>
        <taxon>Magnoliopsida</taxon>
        <taxon>eudicotyledons</taxon>
        <taxon>Gunneridae</taxon>
        <taxon>Pentapetalae</taxon>
        <taxon>asterids</taxon>
        <taxon>lamiids</taxon>
        <taxon>Boraginales</taxon>
        <taxon>Boraginaceae</taxon>
        <taxon>Boraginoideae</taxon>
        <taxon>Lithospermeae</taxon>
        <taxon>Lithospermum</taxon>
    </lineage>
</organism>
<dbReference type="EMBL" id="BAABME010012566">
    <property type="protein sequence ID" value="GAA0185266.1"/>
    <property type="molecule type" value="Genomic_DNA"/>
</dbReference>
<name>A0AAV3RZI3_LITER</name>
<dbReference type="AlphaFoldDB" id="A0AAV3RZI3"/>
<proteinExistence type="predicted"/>
<evidence type="ECO:0000313" key="3">
    <source>
        <dbReference type="Proteomes" id="UP001454036"/>
    </source>
</evidence>
<feature type="region of interest" description="Disordered" evidence="1">
    <location>
        <begin position="57"/>
        <end position="82"/>
    </location>
</feature>
<protein>
    <submittedName>
        <fullName evidence="2">Uncharacterized protein</fullName>
    </submittedName>
</protein>